<dbReference type="PATRIC" id="fig|1502723.3.peg.4020"/>
<protein>
    <submittedName>
        <fullName evidence="2">Uncharacterized protein</fullName>
    </submittedName>
</protein>
<proteinExistence type="predicted"/>
<gene>
    <name evidence="2" type="ORF">FF36_04298</name>
</gene>
<dbReference type="EMBL" id="JYFN01000038">
    <property type="protein sequence ID" value="KJE21367.1"/>
    <property type="molecule type" value="Genomic_DNA"/>
</dbReference>
<reference evidence="3" key="1">
    <citation type="submission" date="2015-02" db="EMBL/GenBank/DDBJ databases">
        <title>Draft Genome of Frankia sp. CpI1-S.</title>
        <authorList>
            <person name="Oshone R.T."/>
            <person name="Ngom M."/>
            <person name="Ghodhbane-Gtari F."/>
            <person name="Gtari M."/>
            <person name="Morris K."/>
            <person name="Thomas K."/>
            <person name="Sen A."/>
            <person name="Tisa L.S."/>
        </authorList>
    </citation>
    <scope>NUCLEOTIDE SEQUENCE [LARGE SCALE GENOMIC DNA]</scope>
    <source>
        <strain evidence="3">CpI1-S</strain>
    </source>
</reference>
<feature type="region of interest" description="Disordered" evidence="1">
    <location>
        <begin position="1"/>
        <end position="30"/>
    </location>
</feature>
<name>A0A0D8BDA5_9ACTN</name>
<evidence type="ECO:0000256" key="1">
    <source>
        <dbReference type="SAM" id="MobiDB-lite"/>
    </source>
</evidence>
<sequence>MSHIVSGPTKGGQENLPITTGPPGGGDHIGRISTGVETVPVNAAWTRARRGG</sequence>
<evidence type="ECO:0000313" key="3">
    <source>
        <dbReference type="Proteomes" id="UP000032545"/>
    </source>
</evidence>
<keyword evidence="3" id="KW-1185">Reference proteome</keyword>
<dbReference type="Proteomes" id="UP000032545">
    <property type="component" value="Unassembled WGS sequence"/>
</dbReference>
<reference evidence="2 3" key="2">
    <citation type="journal article" date="2016" name="Genome Announc.">
        <title>Permanent Draft Genome Sequences for Two Variants of Frankia sp. Strain CpI1, the First Frankia Strain Isolated from Root Nodules of Comptonia peregrina.</title>
        <authorList>
            <person name="Oshone R."/>
            <person name="Hurst S.G.IV."/>
            <person name="Abebe-Akele F."/>
            <person name="Simpson S."/>
            <person name="Morris K."/>
            <person name="Thomas W.K."/>
            <person name="Tisa L.S."/>
        </authorList>
    </citation>
    <scope>NUCLEOTIDE SEQUENCE [LARGE SCALE GENOMIC DNA]</scope>
    <source>
        <strain evidence="3">CpI1-S</strain>
    </source>
</reference>
<organism evidence="2 3">
    <name type="scientific">Frankia torreyi</name>
    <dbReference type="NCBI Taxonomy" id="1856"/>
    <lineage>
        <taxon>Bacteria</taxon>
        <taxon>Bacillati</taxon>
        <taxon>Actinomycetota</taxon>
        <taxon>Actinomycetes</taxon>
        <taxon>Frankiales</taxon>
        <taxon>Frankiaceae</taxon>
        <taxon>Frankia</taxon>
    </lineage>
</organism>
<dbReference type="AlphaFoldDB" id="A0A0D8BDA5"/>
<accession>A0A0D8BDA5</accession>
<comment type="caution">
    <text evidence="2">The sequence shown here is derived from an EMBL/GenBank/DDBJ whole genome shotgun (WGS) entry which is preliminary data.</text>
</comment>
<evidence type="ECO:0000313" key="2">
    <source>
        <dbReference type="EMBL" id="KJE21367.1"/>
    </source>
</evidence>